<gene>
    <name evidence="1" type="ORF">ACFFJ8_00475</name>
</gene>
<organism evidence="1 2">
    <name type="scientific">Paenibacillus mendelii</name>
    <dbReference type="NCBI Taxonomy" id="206163"/>
    <lineage>
        <taxon>Bacteria</taxon>
        <taxon>Bacillati</taxon>
        <taxon>Bacillota</taxon>
        <taxon>Bacilli</taxon>
        <taxon>Bacillales</taxon>
        <taxon>Paenibacillaceae</taxon>
        <taxon>Paenibacillus</taxon>
    </lineage>
</organism>
<keyword evidence="2" id="KW-1185">Reference proteome</keyword>
<dbReference type="EMBL" id="JBHLVF010000003">
    <property type="protein sequence ID" value="MFC0389840.1"/>
    <property type="molecule type" value="Genomic_DNA"/>
</dbReference>
<accession>A0ABV6J1U7</accession>
<protein>
    <submittedName>
        <fullName evidence="1">Uncharacterized protein</fullName>
    </submittedName>
</protein>
<name>A0ABV6J1U7_9BACL</name>
<reference evidence="1 2" key="1">
    <citation type="submission" date="2024-09" db="EMBL/GenBank/DDBJ databases">
        <authorList>
            <person name="Sun Q."/>
            <person name="Mori K."/>
        </authorList>
    </citation>
    <scope>NUCLEOTIDE SEQUENCE [LARGE SCALE GENOMIC DNA]</scope>
    <source>
        <strain evidence="1 2">CCM 4839</strain>
    </source>
</reference>
<evidence type="ECO:0000313" key="1">
    <source>
        <dbReference type="EMBL" id="MFC0389840.1"/>
    </source>
</evidence>
<sequence length="64" mass="7095">MVRWCLVNSSIVHFGRVFEECSFEGAIFHHSSLAGSRFVGETDKLPIWGDTIVTSVKINGEALI</sequence>
<dbReference type="Proteomes" id="UP001589818">
    <property type="component" value="Unassembled WGS sequence"/>
</dbReference>
<dbReference type="RefSeq" id="WP_204821790.1">
    <property type="nucleotide sequence ID" value="NZ_JANHOF010000015.1"/>
</dbReference>
<comment type="caution">
    <text evidence="1">The sequence shown here is derived from an EMBL/GenBank/DDBJ whole genome shotgun (WGS) entry which is preliminary data.</text>
</comment>
<evidence type="ECO:0000313" key="2">
    <source>
        <dbReference type="Proteomes" id="UP001589818"/>
    </source>
</evidence>
<proteinExistence type="predicted"/>